<dbReference type="GO" id="GO:0005886">
    <property type="term" value="C:plasma membrane"/>
    <property type="evidence" value="ECO:0007669"/>
    <property type="project" value="TreeGrafter"/>
</dbReference>
<accession>B8FEH9</accession>
<dbReference type="KEGG" id="dal:Dalk_5291"/>
<evidence type="ECO:0000256" key="2">
    <source>
        <dbReference type="ARBA" id="ARBA00034247"/>
    </source>
</evidence>
<evidence type="ECO:0000313" key="6">
    <source>
        <dbReference type="Proteomes" id="UP000000739"/>
    </source>
</evidence>
<dbReference type="Pfam" id="PF00990">
    <property type="entry name" value="GGDEF"/>
    <property type="match status" value="2"/>
</dbReference>
<dbReference type="GO" id="GO:1902201">
    <property type="term" value="P:negative regulation of bacterial-type flagellum-dependent cell motility"/>
    <property type="evidence" value="ECO:0007669"/>
    <property type="project" value="TreeGrafter"/>
</dbReference>
<dbReference type="SUPFAM" id="SSF55073">
    <property type="entry name" value="Nucleotide cyclase"/>
    <property type="match status" value="1"/>
</dbReference>
<feature type="transmembrane region" description="Helical" evidence="3">
    <location>
        <begin position="89"/>
        <end position="106"/>
    </location>
</feature>
<name>B8FEH9_DESAL</name>
<evidence type="ECO:0000259" key="4">
    <source>
        <dbReference type="PROSITE" id="PS50887"/>
    </source>
</evidence>
<dbReference type="SMART" id="SM00267">
    <property type="entry name" value="GGDEF"/>
    <property type="match status" value="1"/>
</dbReference>
<protein>
    <recommendedName>
        <fullName evidence="1">diguanylate cyclase</fullName>
        <ecNumber evidence="1">2.7.7.65</ecNumber>
    </recommendedName>
</protein>
<sequence>MALSRSSLQFWQLARVRVGFSIKKVGYSLLVPGLLIIISSIMVYWWPDLVRTVGDAGKANALLQLLPVLPYAVFSAGVIMGWRYSNTGMILGSAALALSYGCLAATGSGPGAVMGAGVLVMLPIDLFLLSLLTKRRLFTSLGMAALSVLVFQILSIWIFCEPGLTDLVNTTQQLSPELGKRFADIQTRLNLLFNNHSPLGMEHLSILGQVAFCWSFIVFIARLYFAPDQLGTGFFGALCAVFLGAVIGSPQAYMIFFFTAGLILLVTSIEASFSMAYMDELTGLPGRRSLNETMLNLGRKYVIAMIDIDHFKKFNDTYGHKTGDQVLKMIATRLGKMGGGAKTFRYGGEEFTAIFPGKEIFEALPHIEKYRLDIENTPFIIRSKGRKTSNASARGKEPAPTTKRVKVTVSIGVAEPTRALTKPEQVMKAADKILYKAKKSGRNCVKSSQD</sequence>
<dbReference type="GO" id="GO:0052621">
    <property type="term" value="F:diguanylate cyclase activity"/>
    <property type="evidence" value="ECO:0007669"/>
    <property type="project" value="UniProtKB-EC"/>
</dbReference>
<dbReference type="PANTHER" id="PTHR45138">
    <property type="entry name" value="REGULATORY COMPONENTS OF SENSORY TRANSDUCTION SYSTEM"/>
    <property type="match status" value="1"/>
</dbReference>
<dbReference type="NCBIfam" id="TIGR00254">
    <property type="entry name" value="GGDEF"/>
    <property type="match status" value="1"/>
</dbReference>
<feature type="transmembrane region" description="Helical" evidence="3">
    <location>
        <begin position="138"/>
        <end position="159"/>
    </location>
</feature>
<dbReference type="eggNOG" id="COG2199">
    <property type="taxonomic scope" value="Bacteria"/>
</dbReference>
<dbReference type="InterPro" id="IPR029787">
    <property type="entry name" value="Nucleotide_cyclase"/>
</dbReference>
<keyword evidence="3" id="KW-1133">Transmembrane helix</keyword>
<organism evidence="5 6">
    <name type="scientific">Desulfatibacillum aliphaticivorans</name>
    <dbReference type="NCBI Taxonomy" id="218208"/>
    <lineage>
        <taxon>Bacteria</taxon>
        <taxon>Pseudomonadati</taxon>
        <taxon>Thermodesulfobacteriota</taxon>
        <taxon>Desulfobacteria</taxon>
        <taxon>Desulfobacterales</taxon>
        <taxon>Desulfatibacillaceae</taxon>
        <taxon>Desulfatibacillum</taxon>
    </lineage>
</organism>
<dbReference type="CDD" id="cd01949">
    <property type="entry name" value="GGDEF"/>
    <property type="match status" value="1"/>
</dbReference>
<dbReference type="InterPro" id="IPR000160">
    <property type="entry name" value="GGDEF_dom"/>
</dbReference>
<comment type="catalytic activity">
    <reaction evidence="2">
        <text>2 GTP = 3',3'-c-di-GMP + 2 diphosphate</text>
        <dbReference type="Rhea" id="RHEA:24898"/>
        <dbReference type="ChEBI" id="CHEBI:33019"/>
        <dbReference type="ChEBI" id="CHEBI:37565"/>
        <dbReference type="ChEBI" id="CHEBI:58805"/>
        <dbReference type="EC" id="2.7.7.65"/>
    </reaction>
</comment>
<feature type="transmembrane region" description="Helical" evidence="3">
    <location>
        <begin position="206"/>
        <end position="225"/>
    </location>
</feature>
<dbReference type="AlphaFoldDB" id="B8FEH9"/>
<evidence type="ECO:0000313" key="5">
    <source>
        <dbReference type="EMBL" id="ACL06960.1"/>
    </source>
</evidence>
<dbReference type="EMBL" id="CP001322">
    <property type="protein sequence ID" value="ACL06960.1"/>
    <property type="molecule type" value="Genomic_DNA"/>
</dbReference>
<evidence type="ECO:0000256" key="1">
    <source>
        <dbReference type="ARBA" id="ARBA00012528"/>
    </source>
</evidence>
<feature type="transmembrane region" description="Helical" evidence="3">
    <location>
        <begin position="232"/>
        <end position="249"/>
    </location>
</feature>
<gene>
    <name evidence="5" type="ordered locus">Dalk_5291</name>
</gene>
<keyword evidence="3" id="KW-0812">Transmembrane</keyword>
<dbReference type="HOGENOM" id="CLU_054734_0_0_7"/>
<feature type="transmembrane region" description="Helical" evidence="3">
    <location>
        <begin position="25"/>
        <end position="46"/>
    </location>
</feature>
<dbReference type="PANTHER" id="PTHR45138:SF9">
    <property type="entry name" value="DIGUANYLATE CYCLASE DGCM-RELATED"/>
    <property type="match status" value="1"/>
</dbReference>
<dbReference type="Proteomes" id="UP000000739">
    <property type="component" value="Chromosome"/>
</dbReference>
<dbReference type="PROSITE" id="PS50887">
    <property type="entry name" value="GGDEF"/>
    <property type="match status" value="1"/>
</dbReference>
<feature type="transmembrane region" description="Helical" evidence="3">
    <location>
        <begin position="112"/>
        <end position="131"/>
    </location>
</feature>
<keyword evidence="6" id="KW-1185">Reference proteome</keyword>
<dbReference type="Gene3D" id="3.30.70.270">
    <property type="match status" value="1"/>
</dbReference>
<feature type="domain" description="GGDEF" evidence="4">
    <location>
        <begin position="299"/>
        <end position="450"/>
    </location>
</feature>
<evidence type="ECO:0000256" key="3">
    <source>
        <dbReference type="SAM" id="Phobius"/>
    </source>
</evidence>
<proteinExistence type="predicted"/>
<reference evidence="5 6" key="1">
    <citation type="journal article" date="2012" name="Environ. Microbiol.">
        <title>The genome sequence of Desulfatibacillum alkenivorans AK-01: a blueprint for anaerobic alkane oxidation.</title>
        <authorList>
            <person name="Callaghan A.V."/>
            <person name="Morris B.E."/>
            <person name="Pereira I.A."/>
            <person name="McInerney M.J."/>
            <person name="Austin R.N."/>
            <person name="Groves J.T."/>
            <person name="Kukor J.J."/>
            <person name="Suflita J.M."/>
            <person name="Young L.Y."/>
            <person name="Zylstra G.J."/>
            <person name="Wawrik B."/>
        </authorList>
    </citation>
    <scope>NUCLEOTIDE SEQUENCE [LARGE SCALE GENOMIC DNA]</scope>
    <source>
        <strain evidence="5 6">AK-01</strain>
    </source>
</reference>
<dbReference type="GO" id="GO:0043709">
    <property type="term" value="P:cell adhesion involved in single-species biofilm formation"/>
    <property type="evidence" value="ECO:0007669"/>
    <property type="project" value="TreeGrafter"/>
</dbReference>
<dbReference type="InterPro" id="IPR050469">
    <property type="entry name" value="Diguanylate_Cyclase"/>
</dbReference>
<dbReference type="InterPro" id="IPR043128">
    <property type="entry name" value="Rev_trsase/Diguanyl_cyclase"/>
</dbReference>
<feature type="transmembrane region" description="Helical" evidence="3">
    <location>
        <begin position="61"/>
        <end position="82"/>
    </location>
</feature>
<keyword evidence="3" id="KW-0472">Membrane</keyword>
<dbReference type="EC" id="2.7.7.65" evidence="1"/>